<dbReference type="CDD" id="cd06464">
    <property type="entry name" value="ACD_sHsps-like"/>
    <property type="match status" value="1"/>
</dbReference>
<evidence type="ECO:0000313" key="3">
    <source>
        <dbReference type="EMBL" id="OIQ78130.1"/>
    </source>
</evidence>
<keyword evidence="1" id="KW-0346">Stress response</keyword>
<dbReference type="InterPro" id="IPR002068">
    <property type="entry name" value="A-crystallin/Hsp20_dom"/>
</dbReference>
<evidence type="ECO:0000259" key="2">
    <source>
        <dbReference type="PROSITE" id="PS01031"/>
    </source>
</evidence>
<accession>A0A1J5Q4C3</accession>
<dbReference type="PANTHER" id="PTHR46733">
    <property type="entry name" value="26.5 KDA HEAT SHOCK PROTEIN, MITOCHONDRIAL"/>
    <property type="match status" value="1"/>
</dbReference>
<evidence type="ECO:0000256" key="1">
    <source>
        <dbReference type="ARBA" id="ARBA00023016"/>
    </source>
</evidence>
<protein>
    <submittedName>
        <fullName evidence="3">Alpha-crystallin</fullName>
    </submittedName>
</protein>
<comment type="caution">
    <text evidence="3">The sequence shown here is derived from an EMBL/GenBank/DDBJ whole genome shotgun (WGS) entry which is preliminary data.</text>
</comment>
<dbReference type="AlphaFoldDB" id="A0A1J5Q4C3"/>
<name>A0A1J5Q4C3_9ZZZZ</name>
<dbReference type="Pfam" id="PF00011">
    <property type="entry name" value="HSP20"/>
    <property type="match status" value="1"/>
</dbReference>
<dbReference type="Gene3D" id="2.60.40.790">
    <property type="match status" value="1"/>
</dbReference>
<dbReference type="PROSITE" id="PS01031">
    <property type="entry name" value="SHSP"/>
    <property type="match status" value="1"/>
</dbReference>
<dbReference type="GO" id="GO:0009408">
    <property type="term" value="P:response to heat"/>
    <property type="evidence" value="ECO:0007669"/>
    <property type="project" value="InterPro"/>
</dbReference>
<dbReference type="SUPFAM" id="SSF49764">
    <property type="entry name" value="HSP20-like chaperones"/>
    <property type="match status" value="1"/>
</dbReference>
<sequence>MSTKEVSVQKPMFTRPFYEFPRIMDWFDDLAPIGLTFRNGGTHPIKIEEIVKENEILIRAELPGVDPDKDIEVTVGDGFLTIKGERREEHKDAERSEFHYGSFTRSISMPNGVDETAVHATYKDGILEVKVNIPSRASATKRVAVNRVK</sequence>
<proteinExistence type="predicted"/>
<gene>
    <name evidence="3" type="primary">hspX_2</name>
    <name evidence="3" type="ORF">GALL_401730</name>
</gene>
<dbReference type="EMBL" id="MLJW01001463">
    <property type="protein sequence ID" value="OIQ78130.1"/>
    <property type="molecule type" value="Genomic_DNA"/>
</dbReference>
<dbReference type="PANTHER" id="PTHR46733:SF4">
    <property type="entry name" value="HEAT SHOCK PROTEIN 21, CHLOROPLASTIC"/>
    <property type="match status" value="1"/>
</dbReference>
<dbReference type="InterPro" id="IPR008978">
    <property type="entry name" value="HSP20-like_chaperone"/>
</dbReference>
<organism evidence="3">
    <name type="scientific">mine drainage metagenome</name>
    <dbReference type="NCBI Taxonomy" id="410659"/>
    <lineage>
        <taxon>unclassified sequences</taxon>
        <taxon>metagenomes</taxon>
        <taxon>ecological metagenomes</taxon>
    </lineage>
</organism>
<dbReference type="InterPro" id="IPR044587">
    <property type="entry name" value="HSP21-like"/>
</dbReference>
<reference evidence="3" key="1">
    <citation type="submission" date="2016-10" db="EMBL/GenBank/DDBJ databases">
        <title>Sequence of Gallionella enrichment culture.</title>
        <authorList>
            <person name="Poehlein A."/>
            <person name="Muehling M."/>
            <person name="Daniel R."/>
        </authorList>
    </citation>
    <scope>NUCLEOTIDE SEQUENCE</scope>
</reference>
<feature type="domain" description="SHSP" evidence="2">
    <location>
        <begin position="36"/>
        <end position="148"/>
    </location>
</feature>